<dbReference type="HAMAP" id="MF_00813">
    <property type="entry name" value="Allantoicase"/>
    <property type="match status" value="1"/>
</dbReference>
<dbReference type="Pfam" id="PF03561">
    <property type="entry name" value="Allantoicase"/>
    <property type="match status" value="2"/>
</dbReference>
<dbReference type="AlphaFoldDB" id="A0A0B7NIE3"/>
<protein>
    <recommendedName>
        <fullName evidence="2">Allantoicase domain-containing protein</fullName>
    </recommendedName>
</protein>
<evidence type="ECO:0000259" key="2">
    <source>
        <dbReference type="Pfam" id="PF03561"/>
    </source>
</evidence>
<dbReference type="Proteomes" id="UP000054107">
    <property type="component" value="Unassembled WGS sequence"/>
</dbReference>
<dbReference type="GO" id="GO:0004037">
    <property type="term" value="F:allantoicase activity"/>
    <property type="evidence" value="ECO:0007669"/>
    <property type="project" value="InterPro"/>
</dbReference>
<organism evidence="3 4">
    <name type="scientific">Parasitella parasitica</name>
    <dbReference type="NCBI Taxonomy" id="35722"/>
    <lineage>
        <taxon>Eukaryota</taxon>
        <taxon>Fungi</taxon>
        <taxon>Fungi incertae sedis</taxon>
        <taxon>Mucoromycota</taxon>
        <taxon>Mucoromycotina</taxon>
        <taxon>Mucoromycetes</taxon>
        <taxon>Mucorales</taxon>
        <taxon>Mucorineae</taxon>
        <taxon>Mucoraceae</taxon>
        <taxon>Parasitella</taxon>
    </lineage>
</organism>
<accession>A0A0B7NIE3</accession>
<dbReference type="InterPro" id="IPR015908">
    <property type="entry name" value="Allantoicase_dom"/>
</dbReference>
<dbReference type="PANTHER" id="PTHR12045:SF3">
    <property type="entry name" value="INACTIVE ALLANTOICASE-RELATED"/>
    <property type="match status" value="1"/>
</dbReference>
<reference evidence="3 4" key="1">
    <citation type="submission" date="2014-09" db="EMBL/GenBank/DDBJ databases">
        <authorList>
            <person name="Ellenberger Sabrina"/>
        </authorList>
    </citation>
    <scope>NUCLEOTIDE SEQUENCE [LARGE SCALE GENOMIC DNA]</scope>
    <source>
        <strain evidence="3 4">CBS 412.66</strain>
    </source>
</reference>
<proteinExistence type="inferred from homology"/>
<dbReference type="NCBIfam" id="TIGR02961">
    <property type="entry name" value="allantoicase"/>
    <property type="match status" value="1"/>
</dbReference>
<dbReference type="EMBL" id="LN731879">
    <property type="protein sequence ID" value="CEP15117.1"/>
    <property type="molecule type" value="Genomic_DNA"/>
</dbReference>
<name>A0A0B7NIE3_9FUNG</name>
<dbReference type="STRING" id="35722.A0A0B7NIE3"/>
<dbReference type="OrthoDB" id="10266039at2759"/>
<feature type="domain" description="Allantoicase" evidence="2">
    <location>
        <begin position="29"/>
        <end position="191"/>
    </location>
</feature>
<dbReference type="SUPFAM" id="SSF49785">
    <property type="entry name" value="Galactose-binding domain-like"/>
    <property type="match status" value="2"/>
</dbReference>
<evidence type="ECO:0000256" key="1">
    <source>
        <dbReference type="ARBA" id="ARBA00009242"/>
    </source>
</evidence>
<gene>
    <name evidence="3" type="primary">PARPA_09318.1 scaffold 36060</name>
</gene>
<dbReference type="InterPro" id="IPR008979">
    <property type="entry name" value="Galactose-bd-like_sf"/>
</dbReference>
<dbReference type="Gene3D" id="2.60.120.260">
    <property type="entry name" value="Galactose-binding domain-like"/>
    <property type="match status" value="2"/>
</dbReference>
<keyword evidence="4" id="KW-1185">Reference proteome</keyword>
<feature type="domain" description="Allantoicase" evidence="2">
    <location>
        <begin position="211"/>
        <end position="348"/>
    </location>
</feature>
<evidence type="ECO:0000313" key="3">
    <source>
        <dbReference type="EMBL" id="CEP15117.1"/>
    </source>
</evidence>
<sequence length="367" mass="40254">MAAYESLEFEQLKTSPLGQCIDLASSALGSSIVAVTDEFFAPATNMINPAPPIHAPGRFVDTGAWMDGWETKRHNPNYDWYVYYSFKYEELRKEAIIKLGFSGSFKGFDIDTHYFTGNQAPFASVDAAVVPVGADAQSADIKWTEILPKVALPPTQHNVFMLKEETAVYTHLRVNNIPDGGIARFRAYGNVSPVWPEDKSAIVDLAFCGNGARAVEVSNQHYTPGSNILLPGRGQNMGDGWETKRSRTPGHTDHVLIRLGDRGHILKAVVDTSNYCGNYPHKIILQATSSTKEVPEADAEWTTLIEPATTGPHDLFYFDLPHTDKVFSHAKIIIVPDGGLKRLRLYGVREGATLPALPIDVGNAAAQ</sequence>
<dbReference type="GO" id="GO:0000256">
    <property type="term" value="P:allantoin catabolic process"/>
    <property type="evidence" value="ECO:0007669"/>
    <property type="project" value="InterPro"/>
</dbReference>
<dbReference type="PIRSF" id="PIRSF016516">
    <property type="entry name" value="Allantoicase"/>
    <property type="match status" value="1"/>
</dbReference>
<evidence type="ECO:0000313" key="4">
    <source>
        <dbReference type="Proteomes" id="UP000054107"/>
    </source>
</evidence>
<dbReference type="InterPro" id="IPR005164">
    <property type="entry name" value="Allantoicase"/>
</dbReference>
<dbReference type="PANTHER" id="PTHR12045">
    <property type="entry name" value="ALLANTOICASE"/>
    <property type="match status" value="1"/>
</dbReference>
<comment type="similarity">
    <text evidence="1">Belongs to the allantoicase family.</text>
</comment>